<feature type="compositionally biased region" description="Polar residues" evidence="2">
    <location>
        <begin position="207"/>
        <end position="220"/>
    </location>
</feature>
<dbReference type="OMA" id="SYPSSCQ"/>
<name>A0A087T3U6_STEMI</name>
<dbReference type="GO" id="GO:0007283">
    <property type="term" value="P:spermatogenesis"/>
    <property type="evidence" value="ECO:0007669"/>
    <property type="project" value="TreeGrafter"/>
</dbReference>
<dbReference type="Proteomes" id="UP000054359">
    <property type="component" value="Unassembled WGS sequence"/>
</dbReference>
<comment type="similarity">
    <text evidence="1">Belongs to the CFAP97 family.</text>
</comment>
<accession>A0A087T3U6</accession>
<reference evidence="3 4" key="1">
    <citation type="submission" date="2013-11" db="EMBL/GenBank/DDBJ databases">
        <title>Genome sequencing of Stegodyphus mimosarum.</title>
        <authorList>
            <person name="Bechsgaard J."/>
        </authorList>
    </citation>
    <scope>NUCLEOTIDE SEQUENCE [LARGE SCALE GENOMIC DNA]</scope>
</reference>
<gene>
    <name evidence="3" type="ORF">X975_08510</name>
</gene>
<feature type="region of interest" description="Disordered" evidence="2">
    <location>
        <begin position="155"/>
        <end position="227"/>
    </location>
</feature>
<evidence type="ECO:0000313" key="3">
    <source>
        <dbReference type="EMBL" id="KFM59785.1"/>
    </source>
</evidence>
<feature type="compositionally biased region" description="Low complexity" evidence="2">
    <location>
        <begin position="159"/>
        <end position="179"/>
    </location>
</feature>
<dbReference type="PANTHER" id="PTHR23035:SF1">
    <property type="entry name" value="CILIA- AND FLAGELLA-ASSOCIATED PROTEIN 97"/>
    <property type="match status" value="1"/>
</dbReference>
<feature type="compositionally biased region" description="Acidic residues" evidence="2">
    <location>
        <begin position="180"/>
        <end position="190"/>
    </location>
</feature>
<dbReference type="AlphaFoldDB" id="A0A087T3U6"/>
<sequence length="424" mass="46931">MSVCVGLSASQADLDVQGEIDFDFFEESDQSNICNTTSTLQNSVSTDSKEGSKYVSDNNSENCMPNDKLDFSEHGRNVSNIPESCSSRNFSKPLITVSCDGTTGTVQTTNIETVIPSPFHYKDNKCGKISPCNSRKARRLLSPRLKSKIFRDDNEISDDSSLSSMSESESESDISSVSDDSFELNEESDSMTDVSPLVSPFECHSPAVTNNDSSDVQVAESSPKLPKKDGVKFTDDIGQKGCVKCESIDLHELLKAVKRLEMEQNINAVSLEKCRNPSVITQNARCRRNLSFSNEEVRRIDNDNQILLKKIRAQENRTKARNNSTVRVLSSSAVNRQRQQRQIELDNLALLKRLESTKASRDLSRFHLLRDYDRRSSGVLSRASSRSSQVGNSSQTSCRTSSQSSGRSSAVSLKLSNSSAMHSR</sequence>
<feature type="region of interest" description="Disordered" evidence="2">
    <location>
        <begin position="377"/>
        <end position="424"/>
    </location>
</feature>
<protein>
    <submittedName>
        <fullName evidence="3">UPF0501 protein-like protein</fullName>
    </submittedName>
</protein>
<feature type="non-terminal residue" evidence="3">
    <location>
        <position position="424"/>
    </location>
</feature>
<dbReference type="EMBL" id="KK113271">
    <property type="protein sequence ID" value="KFM59785.1"/>
    <property type="molecule type" value="Genomic_DNA"/>
</dbReference>
<dbReference type="InterPro" id="IPR029488">
    <property type="entry name" value="Hmw/CFAP97"/>
</dbReference>
<evidence type="ECO:0000313" key="4">
    <source>
        <dbReference type="Proteomes" id="UP000054359"/>
    </source>
</evidence>
<dbReference type="PANTHER" id="PTHR23035">
    <property type="entry name" value="CILIA- AND FLAGELLA-ASSOCIATED PROTEIN 97-RELATED"/>
    <property type="match status" value="1"/>
</dbReference>
<dbReference type="Pfam" id="PF13879">
    <property type="entry name" value="Hmw_CFAP97"/>
    <property type="match status" value="1"/>
</dbReference>
<organism evidence="3 4">
    <name type="scientific">Stegodyphus mimosarum</name>
    <name type="common">African social velvet spider</name>
    <dbReference type="NCBI Taxonomy" id="407821"/>
    <lineage>
        <taxon>Eukaryota</taxon>
        <taxon>Metazoa</taxon>
        <taxon>Ecdysozoa</taxon>
        <taxon>Arthropoda</taxon>
        <taxon>Chelicerata</taxon>
        <taxon>Arachnida</taxon>
        <taxon>Araneae</taxon>
        <taxon>Araneomorphae</taxon>
        <taxon>Entelegynae</taxon>
        <taxon>Eresoidea</taxon>
        <taxon>Eresidae</taxon>
        <taxon>Stegodyphus</taxon>
    </lineage>
</organism>
<keyword evidence="4" id="KW-1185">Reference proteome</keyword>
<dbReference type="OrthoDB" id="515313at2759"/>
<dbReference type="InterPro" id="IPR038791">
    <property type="entry name" value="Cfap97/Hemingway"/>
</dbReference>
<proteinExistence type="inferred from homology"/>
<evidence type="ECO:0000256" key="2">
    <source>
        <dbReference type="SAM" id="MobiDB-lite"/>
    </source>
</evidence>
<evidence type="ECO:0000256" key="1">
    <source>
        <dbReference type="ARBA" id="ARBA00008315"/>
    </source>
</evidence>